<organism evidence="1 2">
    <name type="scientific">Peronospora matthiolae</name>
    <dbReference type="NCBI Taxonomy" id="2874970"/>
    <lineage>
        <taxon>Eukaryota</taxon>
        <taxon>Sar</taxon>
        <taxon>Stramenopiles</taxon>
        <taxon>Oomycota</taxon>
        <taxon>Peronosporomycetes</taxon>
        <taxon>Peronosporales</taxon>
        <taxon>Peronosporaceae</taxon>
        <taxon>Peronospora</taxon>
    </lineage>
</organism>
<comment type="caution">
    <text evidence="1">The sequence shown here is derived from an EMBL/GenBank/DDBJ whole genome shotgun (WGS) entry which is preliminary data.</text>
</comment>
<name>A0AAV1VGX0_9STRA</name>
<protein>
    <submittedName>
        <fullName evidence="1">Uncharacterized protein</fullName>
    </submittedName>
</protein>
<dbReference type="AlphaFoldDB" id="A0AAV1VGX0"/>
<reference evidence="1" key="1">
    <citation type="submission" date="2024-01" db="EMBL/GenBank/DDBJ databases">
        <authorList>
            <person name="Webb A."/>
        </authorList>
    </citation>
    <scope>NUCLEOTIDE SEQUENCE</scope>
    <source>
        <strain evidence="1">Pm1</strain>
    </source>
</reference>
<sequence>MPANANNIISVLRCQVNLRNDSGPYAYIHQARMEKADDDLRPTIPPEKKSLAAWMIGASRSRQRQGYNLYAPTSYENFDACFFGAF</sequence>
<accession>A0AAV1VGX0</accession>
<dbReference type="Proteomes" id="UP001162060">
    <property type="component" value="Unassembled WGS sequence"/>
</dbReference>
<gene>
    <name evidence="1" type="ORF">PM001_LOCUS30143</name>
</gene>
<evidence type="ECO:0000313" key="1">
    <source>
        <dbReference type="EMBL" id="CAK7944993.1"/>
    </source>
</evidence>
<evidence type="ECO:0000313" key="2">
    <source>
        <dbReference type="Proteomes" id="UP001162060"/>
    </source>
</evidence>
<dbReference type="EMBL" id="CAKLBY020000312">
    <property type="protein sequence ID" value="CAK7944993.1"/>
    <property type="molecule type" value="Genomic_DNA"/>
</dbReference>
<proteinExistence type="predicted"/>